<keyword evidence="4" id="KW-1185">Reference proteome</keyword>
<dbReference type="Proteomes" id="UP000652720">
    <property type="component" value="Unassembled WGS sequence"/>
</dbReference>
<evidence type="ECO:0000313" key="5">
    <source>
        <dbReference type="Proteomes" id="UP000652720"/>
    </source>
</evidence>
<reference evidence="2" key="4">
    <citation type="submission" date="2023-08" db="EMBL/GenBank/DDBJ databases">
        <authorList>
            <person name="Sun Q."/>
            <person name="Zhou Y."/>
        </authorList>
    </citation>
    <scope>NUCLEOTIDE SEQUENCE</scope>
    <source>
        <strain evidence="3">CGMCC 1.8884</strain>
        <strain evidence="2">CGMCC 1.8885</strain>
    </source>
</reference>
<dbReference type="Proteomes" id="UP000630135">
    <property type="component" value="Unassembled WGS sequence"/>
</dbReference>
<dbReference type="EMBL" id="BMMA01000047">
    <property type="protein sequence ID" value="GGI92944.1"/>
    <property type="molecule type" value="Genomic_DNA"/>
</dbReference>
<reference evidence="4" key="3">
    <citation type="journal article" date="2019" name="Int. J. Syst. Evol. Microbiol.">
        <title>The Global Catalogue of Microorganisms (GCM) 10K type strain sequencing project: providing services to taxonomists for standard genome sequencing and annotation.</title>
        <authorList>
            <consortium name="The Broad Institute Genomics Platform"/>
            <consortium name="The Broad Institute Genome Sequencing Center for Infectious Disease"/>
            <person name="Wu L."/>
            <person name="Ma J."/>
        </authorList>
    </citation>
    <scope>NUCLEOTIDE SEQUENCE [LARGE SCALE GENOMIC DNA]</scope>
    <source>
        <strain evidence="4">CGMCC 1.8884</strain>
    </source>
</reference>
<reference evidence="3" key="1">
    <citation type="journal article" date="2014" name="Int. J. Syst. Evol. Microbiol.">
        <title>Complete genome of a new Firmicutes species belonging to the dominant human colonic microbiota ('Ruminococcus bicirculans') reveals two chromosomes and a selective capacity to utilize plant glucans.</title>
        <authorList>
            <consortium name="NISC Comparative Sequencing Program"/>
            <person name="Wegmann U."/>
            <person name="Louis P."/>
            <person name="Goesmann A."/>
            <person name="Henrissat B."/>
            <person name="Duncan S.H."/>
            <person name="Flint H.J."/>
        </authorList>
    </citation>
    <scope>NUCLEOTIDE SEQUENCE</scope>
    <source>
        <strain evidence="3">CGMCC 1.8884</strain>
    </source>
</reference>
<dbReference type="AlphaFoldDB" id="A0AAV4K8Q1"/>
<dbReference type="Pfam" id="PF03235">
    <property type="entry name" value="GmrSD_N"/>
    <property type="match status" value="1"/>
</dbReference>
<dbReference type="PANTHER" id="PTHR37292:SF2">
    <property type="entry name" value="DUF262 DOMAIN-CONTAINING PROTEIN"/>
    <property type="match status" value="1"/>
</dbReference>
<name>A0AAV4K8Q1_9DEIO</name>
<dbReference type="PANTHER" id="PTHR37292">
    <property type="entry name" value="VNG6097C"/>
    <property type="match status" value="1"/>
</dbReference>
<protein>
    <recommendedName>
        <fullName evidence="1">GmrSD restriction endonucleases N-terminal domain-containing protein</fullName>
    </recommendedName>
</protein>
<evidence type="ECO:0000313" key="3">
    <source>
        <dbReference type="EMBL" id="GGP31176.1"/>
    </source>
</evidence>
<dbReference type="RefSeq" id="WP_017871451.1">
    <property type="nucleotide sequence ID" value="NZ_BMLZ01000055.1"/>
</dbReference>
<evidence type="ECO:0000313" key="2">
    <source>
        <dbReference type="EMBL" id="GGI92944.1"/>
    </source>
</evidence>
<dbReference type="InterPro" id="IPR004919">
    <property type="entry name" value="GmrSD_N"/>
</dbReference>
<organism evidence="2 5">
    <name type="scientific">Deinococcus wulumuqiensis</name>
    <dbReference type="NCBI Taxonomy" id="980427"/>
    <lineage>
        <taxon>Bacteria</taxon>
        <taxon>Thermotogati</taxon>
        <taxon>Deinococcota</taxon>
        <taxon>Deinococci</taxon>
        <taxon>Deinococcales</taxon>
        <taxon>Deinococcaceae</taxon>
        <taxon>Deinococcus</taxon>
    </lineage>
</organism>
<evidence type="ECO:0000313" key="4">
    <source>
        <dbReference type="Proteomes" id="UP000630135"/>
    </source>
</evidence>
<dbReference type="GeneID" id="59165377"/>
<dbReference type="EMBL" id="BMLZ01000055">
    <property type="protein sequence ID" value="GGP31176.1"/>
    <property type="molecule type" value="Genomic_DNA"/>
</dbReference>
<feature type="domain" description="GmrSD restriction endonucleases N-terminal" evidence="1">
    <location>
        <begin position="14"/>
        <end position="259"/>
    </location>
</feature>
<comment type="caution">
    <text evidence="2">The sequence shown here is derived from an EMBL/GenBank/DDBJ whole genome shotgun (WGS) entry which is preliminary data.</text>
</comment>
<gene>
    <name evidence="3" type="ORF">GCM10008021_28270</name>
    <name evidence="2" type="ORF">GCM10010914_29250</name>
</gene>
<reference evidence="2" key="2">
    <citation type="journal article" date="2014" name="Int. J. Syst. Evol. Microbiol.">
        <title>Complete genome sequence of Corynebacterium casei LMG S-19264T (=DSM 44701T), isolated from a smear-ripened cheese.</title>
        <authorList>
            <consortium name="US DOE Joint Genome Institute (JGI-PGF)"/>
            <person name="Walter F."/>
            <person name="Albersmeier A."/>
            <person name="Kalinowski J."/>
            <person name="Ruckert C."/>
        </authorList>
    </citation>
    <scope>NUCLEOTIDE SEQUENCE</scope>
    <source>
        <strain evidence="2">CGMCC 1.8885</strain>
    </source>
</reference>
<evidence type="ECO:0000259" key="1">
    <source>
        <dbReference type="Pfam" id="PF03235"/>
    </source>
</evidence>
<sequence>MTTSFTPDKKSLSDMMRSVAEGKIQLPDFQRGWVWTDDHIRSLLASVSMSYPIGAVMMLETGNPDVRFKVRSLEGAEPASTVAPDHLLLDGQQRMTSLFQAISSGKVVETRDARNKLIKRWYYVDMKKATDPNADREEAFISLPEDRQLRNFQGKVVADYSTAELERAAGLFPLGLMFDAMGQNQWMMAHVGSDPNQMQARLLEWQAFTEAVLHPFQQYQVPVITMGRGTPKEAVCQVFEKVNTGGVSLTVFELLTATFAADNYRLREAWLGDTSGEVGIKGRLHQHPVLTNVESTDFLQAVTLLATRARRLEQLQGGKSEQEAAAVSCKRKDILRLTLAEYQAHAPAVEQGFLKAAQFLRTQKMFTARDLPYRTQLTPLAAALAVLGDKAEGIAVKDKLAEWYWNGVFGELYAGATETRFAKDFPELLAWMAGGTEPDTVREANFNAQRLDELRTRNSAAYKGVYALLMRDGAEDFRTGDPATHLAYFEENIDIHHIFPQEWCIRQGIDKRVYDSVINKTPLTYKTNRKIGGVAPSVYLEKLQSDRQAPISPSRMDDILQTHVIDVEALRNDDFEGFYNARRAALLERISGAMKKRIIRE</sequence>
<accession>A0AAV4K8Q1</accession>
<proteinExistence type="predicted"/>